<evidence type="ECO:0000259" key="2">
    <source>
        <dbReference type="Pfam" id="PF01370"/>
    </source>
</evidence>
<proteinExistence type="inferred from homology"/>
<protein>
    <submittedName>
        <fullName evidence="3">dTDP-glucose 4,6-dehydratase</fullName>
    </submittedName>
</protein>
<dbReference type="AlphaFoldDB" id="A0A918U8J0"/>
<reference evidence="3" key="2">
    <citation type="submission" date="2020-09" db="EMBL/GenBank/DDBJ databases">
        <authorList>
            <person name="Sun Q."/>
            <person name="Ohkuma M."/>
        </authorList>
    </citation>
    <scope>NUCLEOTIDE SEQUENCE</scope>
    <source>
        <strain evidence="3">JCM 4790</strain>
    </source>
</reference>
<sequence>MWSTPSAPVLVTGGAGFIGSRLVRSLAAAGHPVRVLDDLTTGRPESVESVPGATLVRGSVLDADAVAEAARGTGLVLHLAGVVGMRLAAQQAELAYAVGRRGTANVLAHTGDTPVVLVSSSAVYGLSDSTAELREEQAMDRAVPLAYDGGSPGYATGKWEMERLGREAARHRPVLTVRPFNVVGPGQRGRYGMVLPTFFRQAESGQPLTVHGDGSQRRCFTDIDQFTRRLLDLAATEAAWRPDANVFNIGSRTETTIARLARLVLDATGSTAGSVHVPYESVFPGRTDVTGRVPCLDRLTAAVGETDWLSAAALVRKTAQARRADALAATR</sequence>
<dbReference type="Pfam" id="PF01370">
    <property type="entry name" value="Epimerase"/>
    <property type="match status" value="1"/>
</dbReference>
<dbReference type="EMBL" id="BMVU01000081">
    <property type="protein sequence ID" value="GGY11803.1"/>
    <property type="molecule type" value="Genomic_DNA"/>
</dbReference>
<evidence type="ECO:0000313" key="3">
    <source>
        <dbReference type="EMBL" id="GGY11803.1"/>
    </source>
</evidence>
<reference evidence="3" key="1">
    <citation type="journal article" date="2014" name="Int. J. Syst. Evol. Microbiol.">
        <title>Complete genome sequence of Corynebacterium casei LMG S-19264T (=DSM 44701T), isolated from a smear-ripened cheese.</title>
        <authorList>
            <consortium name="US DOE Joint Genome Institute (JGI-PGF)"/>
            <person name="Walter F."/>
            <person name="Albersmeier A."/>
            <person name="Kalinowski J."/>
            <person name="Ruckert C."/>
        </authorList>
    </citation>
    <scope>NUCLEOTIDE SEQUENCE</scope>
    <source>
        <strain evidence="3">JCM 4790</strain>
    </source>
</reference>
<gene>
    <name evidence="3" type="ORF">GCM10010358_75290</name>
</gene>
<dbReference type="PANTHER" id="PTHR43000">
    <property type="entry name" value="DTDP-D-GLUCOSE 4,6-DEHYDRATASE-RELATED"/>
    <property type="match status" value="1"/>
</dbReference>
<feature type="domain" description="NAD-dependent epimerase/dehydratase" evidence="2">
    <location>
        <begin position="9"/>
        <end position="250"/>
    </location>
</feature>
<evidence type="ECO:0000256" key="1">
    <source>
        <dbReference type="ARBA" id="ARBA00007637"/>
    </source>
</evidence>
<dbReference type="InterPro" id="IPR036291">
    <property type="entry name" value="NAD(P)-bd_dom_sf"/>
</dbReference>
<dbReference type="SUPFAM" id="SSF51735">
    <property type="entry name" value="NAD(P)-binding Rossmann-fold domains"/>
    <property type="match status" value="1"/>
</dbReference>
<dbReference type="InterPro" id="IPR001509">
    <property type="entry name" value="Epimerase_deHydtase"/>
</dbReference>
<comment type="caution">
    <text evidence="3">The sequence shown here is derived from an EMBL/GenBank/DDBJ whole genome shotgun (WGS) entry which is preliminary data.</text>
</comment>
<organism evidence="3 4">
    <name type="scientific">Streptomyces minutiscleroticus</name>
    <dbReference type="NCBI Taxonomy" id="68238"/>
    <lineage>
        <taxon>Bacteria</taxon>
        <taxon>Bacillati</taxon>
        <taxon>Actinomycetota</taxon>
        <taxon>Actinomycetes</taxon>
        <taxon>Kitasatosporales</taxon>
        <taxon>Streptomycetaceae</taxon>
        <taxon>Streptomyces</taxon>
    </lineage>
</organism>
<keyword evidence="4" id="KW-1185">Reference proteome</keyword>
<dbReference type="Proteomes" id="UP000619244">
    <property type="component" value="Unassembled WGS sequence"/>
</dbReference>
<dbReference type="RefSeq" id="WP_190194787.1">
    <property type="nucleotide sequence ID" value="NZ_BMVU01000081.1"/>
</dbReference>
<comment type="similarity">
    <text evidence="1">Belongs to the NAD(P)-dependent epimerase/dehydratase family.</text>
</comment>
<evidence type="ECO:0000313" key="4">
    <source>
        <dbReference type="Proteomes" id="UP000619244"/>
    </source>
</evidence>
<accession>A0A918U8J0</accession>
<name>A0A918U8J0_9ACTN</name>
<dbReference type="Gene3D" id="3.40.50.720">
    <property type="entry name" value="NAD(P)-binding Rossmann-like Domain"/>
    <property type="match status" value="1"/>
</dbReference>